<evidence type="ECO:0000256" key="18">
    <source>
        <dbReference type="SAM" id="MobiDB-lite"/>
    </source>
</evidence>
<feature type="compositionally biased region" description="Pro residues" evidence="18">
    <location>
        <begin position="711"/>
        <end position="722"/>
    </location>
</feature>
<feature type="compositionally biased region" description="Basic and acidic residues" evidence="18">
    <location>
        <begin position="226"/>
        <end position="236"/>
    </location>
</feature>
<proteinExistence type="inferred from homology"/>
<dbReference type="STRING" id="9402.L5L5R5"/>
<feature type="region of interest" description="Disordered" evidence="18">
    <location>
        <begin position="1640"/>
        <end position="1661"/>
    </location>
</feature>
<feature type="coiled-coil region" evidence="17">
    <location>
        <begin position="877"/>
        <end position="904"/>
    </location>
</feature>
<feature type="domain" description="AAA+ ATPase" evidence="19">
    <location>
        <begin position="1372"/>
        <end position="1526"/>
    </location>
</feature>
<keyword evidence="9" id="KW-0524">Neurogenesis</keyword>
<feature type="compositionally biased region" description="Basic and acidic residues" evidence="18">
    <location>
        <begin position="198"/>
        <end position="215"/>
    </location>
</feature>
<feature type="region of interest" description="Disordered" evidence="18">
    <location>
        <begin position="1042"/>
        <end position="1067"/>
    </location>
</feature>
<comment type="subcellular location">
    <subcellularLocation>
        <location evidence="1">Cytoplasm</location>
        <location evidence="1">Cytoskeleton</location>
    </subcellularLocation>
</comment>
<keyword evidence="5" id="KW-0963">Cytoplasm</keyword>
<feature type="compositionally biased region" description="Low complexity" evidence="18">
    <location>
        <begin position="162"/>
        <end position="175"/>
    </location>
</feature>
<feature type="compositionally biased region" description="Basic and acidic residues" evidence="18">
    <location>
        <begin position="64"/>
        <end position="74"/>
    </location>
</feature>
<keyword evidence="10" id="KW-0007">Acetylation</keyword>
<evidence type="ECO:0000256" key="7">
    <source>
        <dbReference type="ARBA" id="ARBA00022701"/>
    </source>
</evidence>
<name>L5L5R5_PTEAL</name>
<dbReference type="Pfam" id="PF23092">
    <property type="entry name" value="Ubiquitin_6"/>
    <property type="match status" value="1"/>
</dbReference>
<feature type="compositionally biased region" description="Basic residues" evidence="18">
    <location>
        <begin position="92"/>
        <end position="108"/>
    </location>
</feature>
<keyword evidence="3" id="KW-0217">Developmental protein</keyword>
<feature type="coiled-coil region" evidence="17">
    <location>
        <begin position="933"/>
        <end position="960"/>
    </location>
</feature>
<feature type="compositionally biased region" description="Polar residues" evidence="18">
    <location>
        <begin position="394"/>
        <end position="404"/>
    </location>
</feature>
<feature type="compositionally biased region" description="Basic and acidic residues" evidence="18">
    <location>
        <begin position="305"/>
        <end position="316"/>
    </location>
</feature>
<dbReference type="GO" id="GO:0005874">
    <property type="term" value="C:microtubule"/>
    <property type="evidence" value="ECO:0007669"/>
    <property type="project" value="UniProtKB-KW"/>
</dbReference>
<evidence type="ECO:0000256" key="14">
    <source>
        <dbReference type="ARBA" id="ARBA00064590"/>
    </source>
</evidence>
<feature type="region of interest" description="Disordered" evidence="18">
    <location>
        <begin position="162"/>
        <end position="580"/>
    </location>
</feature>
<dbReference type="InterPro" id="IPR057568">
    <property type="entry name" value="CortBP2_NAV1-like_AAA_lid"/>
</dbReference>
<feature type="compositionally biased region" description="Basic and acidic residues" evidence="18">
    <location>
        <begin position="1"/>
        <end position="11"/>
    </location>
</feature>
<evidence type="ECO:0000313" key="21">
    <source>
        <dbReference type="Proteomes" id="UP000010552"/>
    </source>
</evidence>
<dbReference type="InterPro" id="IPR027417">
    <property type="entry name" value="P-loop_NTPase"/>
</dbReference>
<keyword evidence="12" id="KW-0206">Cytoskeleton</keyword>
<accession>L5L5R5</accession>
<dbReference type="FunFam" id="3.40.50.300:FF:000409">
    <property type="entry name" value="Neuron navigator 1"/>
    <property type="match status" value="1"/>
</dbReference>
<evidence type="ECO:0000256" key="4">
    <source>
        <dbReference type="ARBA" id="ARBA00022481"/>
    </source>
</evidence>
<feature type="compositionally biased region" description="Polar residues" evidence="18">
    <location>
        <begin position="507"/>
        <end position="526"/>
    </location>
</feature>
<evidence type="ECO:0000256" key="10">
    <source>
        <dbReference type="ARBA" id="ARBA00022990"/>
    </source>
</evidence>
<feature type="region of interest" description="Disordered" evidence="18">
    <location>
        <begin position="59"/>
        <end position="114"/>
    </location>
</feature>
<protein>
    <recommendedName>
        <fullName evidence="15">Neuron navigator 1</fullName>
    </recommendedName>
    <alternativeName>
        <fullName evidence="16">Pore membrane and/or filament-interacting-like protein 3</fullName>
    </alternativeName>
</protein>
<evidence type="ECO:0000313" key="20">
    <source>
        <dbReference type="EMBL" id="ELK19074.1"/>
    </source>
</evidence>
<feature type="compositionally biased region" description="Polar residues" evidence="18">
    <location>
        <begin position="291"/>
        <end position="301"/>
    </location>
</feature>
<comment type="function">
    <text evidence="13">May be involved in neuronal migration.</text>
</comment>
<dbReference type="GO" id="GO:0001578">
    <property type="term" value="P:microtubule bundle formation"/>
    <property type="evidence" value="ECO:0007669"/>
    <property type="project" value="TreeGrafter"/>
</dbReference>
<evidence type="ECO:0000256" key="9">
    <source>
        <dbReference type="ARBA" id="ARBA00022902"/>
    </source>
</evidence>
<feature type="compositionally biased region" description="Basic and acidic residues" evidence="18">
    <location>
        <begin position="331"/>
        <end position="341"/>
    </location>
</feature>
<keyword evidence="21" id="KW-1185">Reference proteome</keyword>
<evidence type="ECO:0000256" key="15">
    <source>
        <dbReference type="ARBA" id="ARBA00067341"/>
    </source>
</evidence>
<evidence type="ECO:0000256" key="17">
    <source>
        <dbReference type="SAM" id="Coils"/>
    </source>
</evidence>
<feature type="compositionally biased region" description="Basic and acidic residues" evidence="18">
    <location>
        <begin position="483"/>
        <end position="498"/>
    </location>
</feature>
<feature type="compositionally biased region" description="Basic and acidic residues" evidence="18">
    <location>
        <begin position="82"/>
        <end position="91"/>
    </location>
</feature>
<dbReference type="Pfam" id="PF25408">
    <property type="entry name" value="AAA_lid_NAV1"/>
    <property type="match status" value="1"/>
</dbReference>
<feature type="compositionally biased region" description="Pro residues" evidence="18">
    <location>
        <begin position="1188"/>
        <end position="1202"/>
    </location>
</feature>
<organism evidence="20 21">
    <name type="scientific">Pteropus alecto</name>
    <name type="common">Black flying fox</name>
    <dbReference type="NCBI Taxonomy" id="9402"/>
    <lineage>
        <taxon>Eukaryota</taxon>
        <taxon>Metazoa</taxon>
        <taxon>Chordata</taxon>
        <taxon>Craniata</taxon>
        <taxon>Vertebrata</taxon>
        <taxon>Euteleostomi</taxon>
        <taxon>Mammalia</taxon>
        <taxon>Eutheria</taxon>
        <taxon>Laurasiatheria</taxon>
        <taxon>Chiroptera</taxon>
        <taxon>Yinpterochiroptera</taxon>
        <taxon>Pteropodoidea</taxon>
        <taxon>Pteropodidae</taxon>
        <taxon>Pteropodinae</taxon>
        <taxon>Pteropus</taxon>
    </lineage>
</organism>
<evidence type="ECO:0000256" key="1">
    <source>
        <dbReference type="ARBA" id="ARBA00004245"/>
    </source>
</evidence>
<comment type="similarity">
    <text evidence="2">Belongs to the Nav/unc-53 family.</text>
</comment>
<dbReference type="Gene3D" id="3.40.50.300">
    <property type="entry name" value="P-loop containing nucleotide triphosphate hydrolases"/>
    <property type="match status" value="1"/>
</dbReference>
<dbReference type="SUPFAM" id="SSF52540">
    <property type="entry name" value="P-loop containing nucleoside triphosphate hydrolases"/>
    <property type="match status" value="1"/>
</dbReference>
<evidence type="ECO:0000256" key="6">
    <source>
        <dbReference type="ARBA" id="ARBA00022553"/>
    </source>
</evidence>
<dbReference type="Proteomes" id="UP000010552">
    <property type="component" value="Unassembled WGS sequence"/>
</dbReference>
<feature type="compositionally biased region" description="Low complexity" evidence="18">
    <location>
        <begin position="183"/>
        <end position="197"/>
    </location>
</feature>
<feature type="compositionally biased region" description="Polar residues" evidence="18">
    <location>
        <begin position="364"/>
        <end position="384"/>
    </location>
</feature>
<feature type="region of interest" description="Disordered" evidence="18">
    <location>
        <begin position="1181"/>
        <end position="1204"/>
    </location>
</feature>
<evidence type="ECO:0000259" key="19">
    <source>
        <dbReference type="SMART" id="SM00382"/>
    </source>
</evidence>
<feature type="compositionally biased region" description="Polar residues" evidence="18">
    <location>
        <begin position="447"/>
        <end position="456"/>
    </location>
</feature>
<dbReference type="InterPro" id="IPR003593">
    <property type="entry name" value="AAA+_ATPase"/>
</dbReference>
<comment type="subunit">
    <text evidence="14">Interacts with tubulin.</text>
</comment>
<dbReference type="PANTHER" id="PTHR12784:SF3">
    <property type="entry name" value="NEURON NAVIGATOR 1"/>
    <property type="match status" value="1"/>
</dbReference>
<evidence type="ECO:0000256" key="2">
    <source>
        <dbReference type="ARBA" id="ARBA00006255"/>
    </source>
</evidence>
<dbReference type="EMBL" id="KB030271">
    <property type="protein sequence ID" value="ELK19074.1"/>
    <property type="molecule type" value="Genomic_DNA"/>
</dbReference>
<feature type="compositionally biased region" description="Low complexity" evidence="18">
    <location>
        <begin position="982"/>
        <end position="1000"/>
    </location>
</feature>
<dbReference type="InParanoid" id="L5L5R5"/>
<feature type="region of interest" description="Disordered" evidence="18">
    <location>
        <begin position="972"/>
        <end position="1011"/>
    </location>
</feature>
<feature type="region of interest" description="Disordered" evidence="18">
    <location>
        <begin position="1"/>
        <end position="34"/>
    </location>
</feature>
<evidence type="ECO:0000256" key="5">
    <source>
        <dbReference type="ARBA" id="ARBA00022490"/>
    </source>
</evidence>
<evidence type="ECO:0000256" key="8">
    <source>
        <dbReference type="ARBA" id="ARBA00022782"/>
    </source>
</evidence>
<feature type="compositionally biased region" description="Basic and acidic residues" evidence="18">
    <location>
        <begin position="253"/>
        <end position="269"/>
    </location>
</feature>
<dbReference type="PANTHER" id="PTHR12784">
    <property type="entry name" value="STEERIN"/>
    <property type="match status" value="1"/>
</dbReference>
<evidence type="ECO:0000256" key="13">
    <source>
        <dbReference type="ARBA" id="ARBA00059345"/>
    </source>
</evidence>
<keyword evidence="11 17" id="KW-0175">Coiled coil</keyword>
<keyword evidence="7" id="KW-0493">Microtubule</keyword>
<dbReference type="InterPro" id="IPR057126">
    <property type="entry name" value="NAV1-like_ubiquitin-like"/>
</dbReference>
<evidence type="ECO:0000256" key="16">
    <source>
        <dbReference type="ARBA" id="ARBA00080430"/>
    </source>
</evidence>
<keyword evidence="6" id="KW-0597">Phosphoprotein</keyword>
<reference evidence="21" key="1">
    <citation type="journal article" date="2013" name="Science">
        <title>Comparative analysis of bat genomes provides insight into the evolution of flight and immunity.</title>
        <authorList>
            <person name="Zhang G."/>
            <person name="Cowled C."/>
            <person name="Shi Z."/>
            <person name="Huang Z."/>
            <person name="Bishop-Lilly K.A."/>
            <person name="Fang X."/>
            <person name="Wynne J.W."/>
            <person name="Xiong Z."/>
            <person name="Baker M.L."/>
            <person name="Zhao W."/>
            <person name="Tachedjian M."/>
            <person name="Zhu Y."/>
            <person name="Zhou P."/>
            <person name="Jiang X."/>
            <person name="Ng J."/>
            <person name="Yang L."/>
            <person name="Wu L."/>
            <person name="Xiao J."/>
            <person name="Feng Y."/>
            <person name="Chen Y."/>
            <person name="Sun X."/>
            <person name="Zhang Y."/>
            <person name="Marsh G.A."/>
            <person name="Crameri G."/>
            <person name="Broder C.C."/>
            <person name="Frey K.G."/>
            <person name="Wang L.F."/>
            <person name="Wang J."/>
        </authorList>
    </citation>
    <scope>NUCLEOTIDE SEQUENCE [LARGE SCALE GENOMIC DNA]</scope>
</reference>
<feature type="region of interest" description="Disordered" evidence="18">
    <location>
        <begin position="701"/>
        <end position="800"/>
    </location>
</feature>
<dbReference type="GO" id="GO:0001764">
    <property type="term" value="P:neuron migration"/>
    <property type="evidence" value="ECO:0007669"/>
    <property type="project" value="TreeGrafter"/>
</dbReference>
<dbReference type="GO" id="GO:0043194">
    <property type="term" value="C:axon initial segment"/>
    <property type="evidence" value="ECO:0007669"/>
    <property type="project" value="TreeGrafter"/>
</dbReference>
<evidence type="ECO:0000256" key="12">
    <source>
        <dbReference type="ARBA" id="ARBA00023212"/>
    </source>
</evidence>
<dbReference type="FunCoup" id="L5L5R5">
    <property type="interactions" value="1398"/>
</dbReference>
<feature type="compositionally biased region" description="Polar residues" evidence="18">
    <location>
        <begin position="1044"/>
        <end position="1067"/>
    </location>
</feature>
<evidence type="ECO:0000256" key="11">
    <source>
        <dbReference type="ARBA" id="ARBA00023054"/>
    </source>
</evidence>
<dbReference type="InterPro" id="IPR039041">
    <property type="entry name" value="Nav/unc-53"/>
</dbReference>
<gene>
    <name evidence="20" type="ORF">PAL_GLEAN10003756</name>
</gene>
<sequence length="1699" mass="183129">MAAAEARRRGDTPPAETRGSAEGSRPGPTLTCKSRTKTFLVCETFEVICQASVSRNLPEEALESNERKPAKEEAEVPTPEPGRGRPGDALRSRHGRRRQVRGAHRRRTDARGKNLAKLEGALSGTQSYLQTQAQDTALPPPWNTHLPFGLLTLLSPVRSWDESSSISSGLSDASDNLSSEEFNASSSLNSLPTTPTASRRDSSVALRTDSEKRSLAESGLSWFSESEDKAPRKPEYDSGSLKMEPGGSKWRRERPESCDDSSKVGDLKKPVSLGHPGTLKKGKTPPVAVTSPITHTAQSALRVSGRPEGKAADKGKLAVRSAGLQRSSSDAGRDRPGEAKKPPSGLARPSTSGSFGYKKPPATGTATVMQTGGSATLSKIQKSSGIPVKPVSGRKTSLDVSNSAEPGFLAPGARATIQYRSLPRPAKSSSMSVTGGRGGPRPVSSSIDPSLLSTKQAGLAPSRLKEPSKVAGGRSAPAPVNQTDREKEKAKAKAEKAKAKAAALEADSTSPKSASSPEGTPKNQASHAPATKLAELPPTPVRLNGTPRRYRTSLRVSHNVVGTSPRRGEQEGGDQRGVAALGTRRSKPSFFSLLLRAAVKSFVKPPSLANLDKVNSNSLDLPSASDTHAPKVPDLHATSSAAGGPLASCFTPSPAPILNINSASFSQGLELMSGFSVPKEARMYPKLSGLHRSMESLQMPMSLPSAFPSSTPTPTPPAPSAGPPQDEAEELTWSGSPRAGQLDSSQRDRNTLPKKGLRYQLQSQEDAKERRHSHTTGGLPESDDRCEPPSPPALSMSLSAKGQLTNIVSPTAATTPRITRSNSIPTHEAAFELYSGPQMGSSLSLADRPKGMIRSGSFRDPADDVHGSALSLASSASSTYSSQIRKLRRELESSQEKVATLTSQLSANANLVAAFEQSLVSMTSRLRHLAETAEEKDTELLDLRETIDFLKKKNSEAQAVIQGALSASEATPKELRIKRQNSSDSISSLNSITSHSSIGSGKDAEAKKKKKKSWLRSSFNKAFSIKKGPKSASSYSDIEEIATPDSSAPSSPKLQHGATETASPAIKSSSLASVGVDATEIPAHVAPHPRLFAAGEEEEPERKEVSELRSELWEKEMKLTDIRLEALNSAHQLDQLRETMHNMQVGVRRGGLRLRPRRPPHDPVCSTQLEVDLLKAENDRLKVAPGPSSGPAPGQVPGPAALPSPRRSLGLALAHCSSPSLTDTDLSPMDGISTCGPKEEATLRVVVRMSPQRVIRGDLKQQEFFLGCSKVSGQVDWKMLDEAVFQVFKDYISKMDPASTLGLSTESIHGYSISHVKRVLDSEPPELPPCRRGVNNISVSLKGLKQKCIDSLVFETLIPKPMMQHYISLLLKHRRLVLSGPSGTGKTYLTNRLAEYLVERSGREVTEGIVSTFNMHQQSCKDLQLYLSNLAHQIDRGTGTGDVPLVVLLDDLSEAGSISELVNGALTCKYHKCPYIIGTTNQPVKMTPNHGLHLSFRMLTFSNNVEPANGFLARYLRRKLVESDSDANANREDLLRVLEWVPKLWYHLHTFLEKHSTSDFLIGPCFFLSCPVGIEDSRTWFIDLWNSSIIPYLQEGARDGVKAHGQKAAWEDPVEWVRDTLPWPSAQQDQSKLCHLPPPTVGPHSMASPPEDRTVKDCTPSSLDSDPLMAMLLKLQEAANYIESPDRETILDPNLQATL</sequence>
<keyword evidence="4" id="KW-0488">Methylation</keyword>
<dbReference type="SMART" id="SM00382">
    <property type="entry name" value="AAA"/>
    <property type="match status" value="1"/>
</dbReference>
<keyword evidence="8" id="KW-0221">Differentiation</keyword>
<evidence type="ECO:0000256" key="3">
    <source>
        <dbReference type="ARBA" id="ARBA00022473"/>
    </source>
</evidence>